<evidence type="ECO:0000256" key="1">
    <source>
        <dbReference type="ARBA" id="ARBA00022723"/>
    </source>
</evidence>
<accession>A0A814EP52</accession>
<feature type="domain" description="FLYWCH-type" evidence="4">
    <location>
        <begin position="16"/>
        <end position="73"/>
    </location>
</feature>
<dbReference type="AlphaFoldDB" id="A0A814EP52"/>
<dbReference type="InterPro" id="IPR007588">
    <property type="entry name" value="Znf_FLYWCH"/>
</dbReference>
<dbReference type="GO" id="GO:0008270">
    <property type="term" value="F:zinc ion binding"/>
    <property type="evidence" value="ECO:0007669"/>
    <property type="project" value="UniProtKB-KW"/>
</dbReference>
<evidence type="ECO:0000256" key="2">
    <source>
        <dbReference type="ARBA" id="ARBA00022771"/>
    </source>
</evidence>
<gene>
    <name evidence="5" type="ORF">OXX778_LOCUS14973</name>
</gene>
<comment type="caution">
    <text evidence="5">The sequence shown here is derived from an EMBL/GenBank/DDBJ whole genome shotgun (WGS) entry which is preliminary data.</text>
</comment>
<sequence>MQSFEYLNLKTCFVTLSQKSSLQLSIDGYFFCISGDAKAAKVNWRCIKTNLYCKAKCYTLGCNIGSEYTIYFNDDDDQQHSHGPDTTGCFKANFYFSSVNALELIDKSDSAQLNSQAIQISSSNKLIDSPDVSPLIGTNANPLLP</sequence>
<evidence type="ECO:0000259" key="4">
    <source>
        <dbReference type="Pfam" id="PF04500"/>
    </source>
</evidence>
<keyword evidence="2" id="KW-0863">Zinc-finger</keyword>
<dbReference type="OrthoDB" id="6607069at2759"/>
<name>A0A814EP52_9BILA</name>
<evidence type="ECO:0000256" key="3">
    <source>
        <dbReference type="ARBA" id="ARBA00022833"/>
    </source>
</evidence>
<evidence type="ECO:0000313" key="6">
    <source>
        <dbReference type="Proteomes" id="UP000663879"/>
    </source>
</evidence>
<keyword evidence="6" id="KW-1185">Reference proteome</keyword>
<dbReference type="Pfam" id="PF04500">
    <property type="entry name" value="FLYWCH"/>
    <property type="match status" value="1"/>
</dbReference>
<dbReference type="Proteomes" id="UP000663879">
    <property type="component" value="Unassembled WGS sequence"/>
</dbReference>
<keyword evidence="1" id="KW-0479">Metal-binding</keyword>
<evidence type="ECO:0000313" key="5">
    <source>
        <dbReference type="EMBL" id="CAF0972136.1"/>
    </source>
</evidence>
<dbReference type="Gene3D" id="2.20.25.240">
    <property type="match status" value="1"/>
</dbReference>
<proteinExistence type="predicted"/>
<reference evidence="5" key="1">
    <citation type="submission" date="2021-02" db="EMBL/GenBank/DDBJ databases">
        <authorList>
            <person name="Nowell W R."/>
        </authorList>
    </citation>
    <scope>NUCLEOTIDE SEQUENCE</scope>
    <source>
        <strain evidence="5">Ploen Becks lab</strain>
    </source>
</reference>
<dbReference type="EMBL" id="CAJNOC010003198">
    <property type="protein sequence ID" value="CAF0972136.1"/>
    <property type="molecule type" value="Genomic_DNA"/>
</dbReference>
<keyword evidence="3" id="KW-0862">Zinc</keyword>
<organism evidence="5 6">
    <name type="scientific">Brachionus calyciflorus</name>
    <dbReference type="NCBI Taxonomy" id="104777"/>
    <lineage>
        <taxon>Eukaryota</taxon>
        <taxon>Metazoa</taxon>
        <taxon>Spiralia</taxon>
        <taxon>Gnathifera</taxon>
        <taxon>Rotifera</taxon>
        <taxon>Eurotatoria</taxon>
        <taxon>Monogononta</taxon>
        <taxon>Pseudotrocha</taxon>
        <taxon>Ploima</taxon>
        <taxon>Brachionidae</taxon>
        <taxon>Brachionus</taxon>
    </lineage>
</organism>
<protein>
    <recommendedName>
        <fullName evidence="4">FLYWCH-type domain-containing protein</fullName>
    </recommendedName>
</protein>